<comment type="similarity">
    <text evidence="1">Belongs to the AVL9 family.</text>
</comment>
<evidence type="ECO:0000256" key="2">
    <source>
        <dbReference type="SAM" id="MobiDB-lite"/>
    </source>
</evidence>
<keyword evidence="5" id="KW-1185">Reference proteome</keyword>
<dbReference type="InterPro" id="IPR051731">
    <property type="entry name" value="DENND11/AVL9_GEFs"/>
</dbReference>
<dbReference type="GO" id="GO:0005737">
    <property type="term" value="C:cytoplasm"/>
    <property type="evidence" value="ECO:0007669"/>
    <property type="project" value="TreeGrafter"/>
</dbReference>
<reference evidence="4" key="1">
    <citation type="submission" date="2020-10" db="EMBL/GenBank/DDBJ databases">
        <authorList>
            <person name="Kikuchi T."/>
        </authorList>
    </citation>
    <scope>NUCLEOTIDE SEQUENCE</scope>
    <source>
        <strain evidence="4">NKZ352</strain>
    </source>
</reference>
<feature type="domain" description="UDENN" evidence="3">
    <location>
        <begin position="5"/>
        <end position="389"/>
    </location>
</feature>
<evidence type="ECO:0000313" key="4">
    <source>
        <dbReference type="EMBL" id="CAD6190288.1"/>
    </source>
</evidence>
<proteinExistence type="inferred from homology"/>
<gene>
    <name evidence="4" type="ORF">CAUJ_LOCUS6207</name>
</gene>
<evidence type="ECO:0000313" key="5">
    <source>
        <dbReference type="Proteomes" id="UP000835052"/>
    </source>
</evidence>
<dbReference type="Proteomes" id="UP000835052">
    <property type="component" value="Unassembled WGS sequence"/>
</dbReference>
<dbReference type="PANTHER" id="PTHR31017:SF1">
    <property type="entry name" value="LATE SECRETORY PATHWAY PROTEIN AVL9 HOMOLOG"/>
    <property type="match status" value="1"/>
</dbReference>
<dbReference type="Pfam" id="PF09794">
    <property type="entry name" value="Avl9"/>
    <property type="match status" value="1"/>
</dbReference>
<comment type="caution">
    <text evidence="4">The sequence shown here is derived from an EMBL/GenBank/DDBJ whole genome shotgun (WGS) entry which is preliminary data.</text>
</comment>
<dbReference type="EMBL" id="CAJGYM010000015">
    <property type="protein sequence ID" value="CAD6190288.1"/>
    <property type="molecule type" value="Genomic_DNA"/>
</dbReference>
<organism evidence="4 5">
    <name type="scientific">Caenorhabditis auriculariae</name>
    <dbReference type="NCBI Taxonomy" id="2777116"/>
    <lineage>
        <taxon>Eukaryota</taxon>
        <taxon>Metazoa</taxon>
        <taxon>Ecdysozoa</taxon>
        <taxon>Nematoda</taxon>
        <taxon>Chromadorea</taxon>
        <taxon>Rhabditida</taxon>
        <taxon>Rhabditina</taxon>
        <taxon>Rhabditomorpha</taxon>
        <taxon>Rhabditoidea</taxon>
        <taxon>Rhabditidae</taxon>
        <taxon>Peloderinae</taxon>
        <taxon>Caenorhabditis</taxon>
    </lineage>
</organism>
<dbReference type="InterPro" id="IPR018307">
    <property type="entry name" value="ABL9/DENND6_dom"/>
</dbReference>
<dbReference type="OrthoDB" id="26278at2759"/>
<dbReference type="PROSITE" id="PS50211">
    <property type="entry name" value="DENN"/>
    <property type="match status" value="1"/>
</dbReference>
<protein>
    <recommendedName>
        <fullName evidence="3">UDENN domain-containing protein</fullName>
    </recommendedName>
</protein>
<dbReference type="InterPro" id="IPR037516">
    <property type="entry name" value="Tripartite_DENN"/>
</dbReference>
<name>A0A8S1H6H0_9PELO</name>
<sequence>MSPILNVVVVSFHHKRGCEVEYSNPKLDGKGEGGLPEEWAHLPSLALPDGVHNLKQDVIFFSLPSRTEPGKCVFGISCYRQIDSTELISRPEDVTRCSVQKSVCVISKIPLFGGLKAKLEVITQAYFEQRDFGQIDVLNQMYDNLHDMFNEQMSSEQNVGLAYHEISVQDLFIRFRHRALMLFKLVLLERKVLFFGSNGQTIGETMLALVSMFPNLLEEGLFYSSCTLQDVKDTEKTSKPSTSTADTEKFEVDYSENKESKEPAVEEIFVQEDIGSGWLKKDPIKKRDSFGFPLSIFTQNAYFDPYLSISFLDVLTTVRSCVVGATNALFAMKKGIFDVVVKFEDDGTTIHQHVEVLTPDLDRLLALTTQDLRFADFILRHVEEQRRSSTAGYDGGDEWIRTQMRDYLLSLVATARADLQTSVPQFGLPFVTAWRHTRNYRIWLAETHKDLASVAPGHFFSEQLGVYDMYLRLDHAVHGVEGASKVLEAVNTTGKNIGNTIGETGSRVKNKLANWWRGRGTANQDGEDAAEAQMDKH</sequence>
<accession>A0A8S1H6H0</accession>
<dbReference type="PANTHER" id="PTHR31017">
    <property type="entry name" value="LATE SECRETORY PATHWAY PROTEIN AVL9-RELATED"/>
    <property type="match status" value="1"/>
</dbReference>
<dbReference type="AlphaFoldDB" id="A0A8S1H6H0"/>
<evidence type="ECO:0000259" key="3">
    <source>
        <dbReference type="PROSITE" id="PS50211"/>
    </source>
</evidence>
<evidence type="ECO:0000256" key="1">
    <source>
        <dbReference type="ARBA" id="ARBA00038178"/>
    </source>
</evidence>
<feature type="region of interest" description="Disordered" evidence="2">
    <location>
        <begin position="233"/>
        <end position="253"/>
    </location>
</feature>